<evidence type="ECO:0000313" key="3">
    <source>
        <dbReference type="Proteomes" id="UP001066276"/>
    </source>
</evidence>
<name>A0AAV7QQ50_PLEWA</name>
<accession>A0AAV7QQ50</accession>
<reference evidence="2" key="1">
    <citation type="journal article" date="2022" name="bioRxiv">
        <title>Sequencing and chromosome-scale assembly of the giantPleurodeles waltlgenome.</title>
        <authorList>
            <person name="Brown T."/>
            <person name="Elewa A."/>
            <person name="Iarovenko S."/>
            <person name="Subramanian E."/>
            <person name="Araus A.J."/>
            <person name="Petzold A."/>
            <person name="Susuki M."/>
            <person name="Suzuki K.-i.T."/>
            <person name="Hayashi T."/>
            <person name="Toyoda A."/>
            <person name="Oliveira C."/>
            <person name="Osipova E."/>
            <person name="Leigh N.D."/>
            <person name="Simon A."/>
            <person name="Yun M.H."/>
        </authorList>
    </citation>
    <scope>NUCLEOTIDE SEQUENCE</scope>
    <source>
        <strain evidence="2">20211129_DDA</strain>
        <tissue evidence="2">Liver</tissue>
    </source>
</reference>
<keyword evidence="3" id="KW-1185">Reference proteome</keyword>
<dbReference type="AlphaFoldDB" id="A0AAV7QQ50"/>
<feature type="region of interest" description="Disordered" evidence="1">
    <location>
        <begin position="18"/>
        <end position="40"/>
    </location>
</feature>
<gene>
    <name evidence="2" type="ORF">NDU88_007555</name>
</gene>
<proteinExistence type="predicted"/>
<dbReference type="EMBL" id="JANPWB010000010">
    <property type="protein sequence ID" value="KAJ1141220.1"/>
    <property type="molecule type" value="Genomic_DNA"/>
</dbReference>
<comment type="caution">
    <text evidence="2">The sequence shown here is derived from an EMBL/GenBank/DDBJ whole genome shotgun (WGS) entry which is preliminary data.</text>
</comment>
<evidence type="ECO:0000313" key="2">
    <source>
        <dbReference type="EMBL" id="KAJ1141220.1"/>
    </source>
</evidence>
<feature type="compositionally biased region" description="Basic and acidic residues" evidence="1">
    <location>
        <begin position="94"/>
        <end position="124"/>
    </location>
</feature>
<evidence type="ECO:0000256" key="1">
    <source>
        <dbReference type="SAM" id="MobiDB-lite"/>
    </source>
</evidence>
<sequence>MVVRRAEVGEWTLMRPSRRRGEASLGRTGLVVPQGHTTGQDPAHALELEVEGYSEHREGAVSLWEAAEGDAVSRDCDSCLRGSGYGNPPGGSSEPREDQGAPSRGHEEQRGSDEGIVHLECAMR</sequence>
<feature type="region of interest" description="Disordered" evidence="1">
    <location>
        <begin position="78"/>
        <end position="124"/>
    </location>
</feature>
<protein>
    <submittedName>
        <fullName evidence="2">Uncharacterized protein</fullName>
    </submittedName>
</protein>
<organism evidence="2 3">
    <name type="scientific">Pleurodeles waltl</name>
    <name type="common">Iberian ribbed newt</name>
    <dbReference type="NCBI Taxonomy" id="8319"/>
    <lineage>
        <taxon>Eukaryota</taxon>
        <taxon>Metazoa</taxon>
        <taxon>Chordata</taxon>
        <taxon>Craniata</taxon>
        <taxon>Vertebrata</taxon>
        <taxon>Euteleostomi</taxon>
        <taxon>Amphibia</taxon>
        <taxon>Batrachia</taxon>
        <taxon>Caudata</taxon>
        <taxon>Salamandroidea</taxon>
        <taxon>Salamandridae</taxon>
        <taxon>Pleurodelinae</taxon>
        <taxon>Pleurodeles</taxon>
    </lineage>
</organism>
<dbReference type="Proteomes" id="UP001066276">
    <property type="component" value="Chromosome 6"/>
</dbReference>